<dbReference type="InterPro" id="IPR050738">
    <property type="entry name" value="Sulfatase"/>
</dbReference>
<dbReference type="SUPFAM" id="SSF53649">
    <property type="entry name" value="Alkaline phosphatase-like"/>
    <property type="match status" value="1"/>
</dbReference>
<dbReference type="OrthoDB" id="9803751at2"/>
<evidence type="ECO:0000256" key="2">
    <source>
        <dbReference type="ARBA" id="ARBA00022723"/>
    </source>
</evidence>
<accession>A0A517WRA7</accession>
<dbReference type="Gene3D" id="3.40.720.10">
    <property type="entry name" value="Alkaline Phosphatase, subunit A"/>
    <property type="match status" value="1"/>
</dbReference>
<dbReference type="PROSITE" id="PS00149">
    <property type="entry name" value="SULFATASE_2"/>
    <property type="match status" value="1"/>
</dbReference>
<evidence type="ECO:0000259" key="5">
    <source>
        <dbReference type="Pfam" id="PF00884"/>
    </source>
</evidence>
<dbReference type="Pfam" id="PF14707">
    <property type="entry name" value="Sulfatase_C"/>
    <property type="match status" value="1"/>
</dbReference>
<keyword evidence="2" id="KW-0479">Metal-binding</keyword>
<dbReference type="EMBL" id="CP037422">
    <property type="protein sequence ID" value="QDU07790.1"/>
    <property type="molecule type" value="Genomic_DNA"/>
</dbReference>
<gene>
    <name evidence="6" type="primary">atsA_16</name>
    <name evidence="6" type="ORF">V202x_11510</name>
</gene>
<comment type="similarity">
    <text evidence="1">Belongs to the sulfatase family.</text>
</comment>
<keyword evidence="3 6" id="KW-0378">Hydrolase</keyword>
<evidence type="ECO:0000313" key="7">
    <source>
        <dbReference type="Proteomes" id="UP000318384"/>
    </source>
</evidence>
<sequence>MIRVQRTFFSFVCLIVFCQQALLGAEPKSKPNFIVIFADDLGYGDLECYGHPRFKTPNLNQMAAEGARLTQFNVPVPYCAPSRATLLTGRYPWRHGVWFNPAPDGGRFRSGVGIAKSELLLSELLKENGYATICVGKWHLGHDPQFYPTRHGFDDYLGILYSNDMRPVNLFQGEKVVEYPVIQANLTKRYTNRALKFIRKNQKQPFFLYLPHAMPHKPLAASEAFYKKSGVGLYGDVIAELDWSVGEIFKTLKELNLDENTFVIFTSDNGPWYGGHTAGLSGMKSTSWEGGLRVPMIARWPGKIPPQQVIDTVCGSIDIFPTILKQANIKLPTDRLIDGKDLFPVLTEKADSPHTALYSMKGNALFTIRSGPWKLHVKQSLRRALKTQSKDWIDPRGPDGVTIIAPYEQAMPNQFPGLVSGDQPASMMLFNLKDDPAEQHNVAKQNPQVVARLKKMYDEMHAQVPNQIRNFNKQPQKKFLRQKK</sequence>
<proteinExistence type="inferred from homology"/>
<dbReference type="Pfam" id="PF00884">
    <property type="entry name" value="Sulfatase"/>
    <property type="match status" value="1"/>
</dbReference>
<dbReference type="InterPro" id="IPR000917">
    <property type="entry name" value="Sulfatase_N"/>
</dbReference>
<dbReference type="RefSeq" id="WP_145171994.1">
    <property type="nucleotide sequence ID" value="NZ_CP037422.1"/>
</dbReference>
<dbReference type="InterPro" id="IPR017850">
    <property type="entry name" value="Alkaline_phosphatase_core_sf"/>
</dbReference>
<dbReference type="InterPro" id="IPR024607">
    <property type="entry name" value="Sulfatase_CS"/>
</dbReference>
<evidence type="ECO:0000256" key="1">
    <source>
        <dbReference type="ARBA" id="ARBA00008779"/>
    </source>
</evidence>
<dbReference type="GO" id="GO:0004065">
    <property type="term" value="F:arylsulfatase activity"/>
    <property type="evidence" value="ECO:0007669"/>
    <property type="project" value="UniProtKB-EC"/>
</dbReference>
<evidence type="ECO:0000256" key="4">
    <source>
        <dbReference type="ARBA" id="ARBA00022837"/>
    </source>
</evidence>
<keyword evidence="4" id="KW-0106">Calcium</keyword>
<dbReference type="CDD" id="cd16026">
    <property type="entry name" value="GALNS_like"/>
    <property type="match status" value="1"/>
</dbReference>
<dbReference type="AlphaFoldDB" id="A0A517WRA7"/>
<reference evidence="6 7" key="1">
    <citation type="submission" date="2019-03" db="EMBL/GenBank/DDBJ databases">
        <title>Deep-cultivation of Planctomycetes and their phenomic and genomic characterization uncovers novel biology.</title>
        <authorList>
            <person name="Wiegand S."/>
            <person name="Jogler M."/>
            <person name="Boedeker C."/>
            <person name="Pinto D."/>
            <person name="Vollmers J."/>
            <person name="Rivas-Marin E."/>
            <person name="Kohn T."/>
            <person name="Peeters S.H."/>
            <person name="Heuer A."/>
            <person name="Rast P."/>
            <person name="Oberbeckmann S."/>
            <person name="Bunk B."/>
            <person name="Jeske O."/>
            <person name="Meyerdierks A."/>
            <person name="Storesund J.E."/>
            <person name="Kallscheuer N."/>
            <person name="Luecker S."/>
            <person name="Lage O.M."/>
            <person name="Pohl T."/>
            <person name="Merkel B.J."/>
            <person name="Hornburger P."/>
            <person name="Mueller R.-W."/>
            <person name="Bruemmer F."/>
            <person name="Labrenz M."/>
            <person name="Spormann A.M."/>
            <person name="Op den Camp H."/>
            <person name="Overmann J."/>
            <person name="Amann R."/>
            <person name="Jetten M.S.M."/>
            <person name="Mascher T."/>
            <person name="Medema M.H."/>
            <person name="Devos D.P."/>
            <person name="Kaster A.-K."/>
            <person name="Ovreas L."/>
            <person name="Rohde M."/>
            <person name="Galperin M.Y."/>
            <person name="Jogler C."/>
        </authorList>
    </citation>
    <scope>NUCLEOTIDE SEQUENCE [LARGE SCALE GENOMIC DNA]</scope>
    <source>
        <strain evidence="6 7">V202</strain>
    </source>
</reference>
<protein>
    <submittedName>
        <fullName evidence="6">Arylsulfatase</fullName>
        <ecNumber evidence="6">3.1.6.1</ecNumber>
    </submittedName>
</protein>
<dbReference type="Gene3D" id="3.30.1120.10">
    <property type="match status" value="1"/>
</dbReference>
<dbReference type="PANTHER" id="PTHR42693:SF33">
    <property type="entry name" value="ARYLSULFATASE"/>
    <property type="match status" value="1"/>
</dbReference>
<dbReference type="EC" id="3.1.6.1" evidence="6"/>
<name>A0A517WRA7_9PLAN</name>
<feature type="domain" description="Sulfatase N-terminal" evidence="5">
    <location>
        <begin position="31"/>
        <end position="329"/>
    </location>
</feature>
<dbReference type="PANTHER" id="PTHR42693">
    <property type="entry name" value="ARYLSULFATASE FAMILY MEMBER"/>
    <property type="match status" value="1"/>
</dbReference>
<dbReference type="Proteomes" id="UP000318384">
    <property type="component" value="Chromosome"/>
</dbReference>
<dbReference type="GO" id="GO:0046872">
    <property type="term" value="F:metal ion binding"/>
    <property type="evidence" value="ECO:0007669"/>
    <property type="project" value="UniProtKB-KW"/>
</dbReference>
<evidence type="ECO:0000256" key="3">
    <source>
        <dbReference type="ARBA" id="ARBA00022801"/>
    </source>
</evidence>
<organism evidence="6 7">
    <name type="scientific">Gimesia aquarii</name>
    <dbReference type="NCBI Taxonomy" id="2527964"/>
    <lineage>
        <taxon>Bacteria</taxon>
        <taxon>Pseudomonadati</taxon>
        <taxon>Planctomycetota</taxon>
        <taxon>Planctomycetia</taxon>
        <taxon>Planctomycetales</taxon>
        <taxon>Planctomycetaceae</taxon>
        <taxon>Gimesia</taxon>
    </lineage>
</organism>
<evidence type="ECO:0000313" key="6">
    <source>
        <dbReference type="EMBL" id="QDU07790.1"/>
    </source>
</evidence>
<keyword evidence="7" id="KW-1185">Reference proteome</keyword>